<keyword evidence="7 11" id="KW-0735">Signal-anchor</keyword>
<evidence type="ECO:0000256" key="4">
    <source>
        <dbReference type="ARBA" id="ARBA00022676"/>
    </source>
</evidence>
<evidence type="ECO:0000313" key="15">
    <source>
        <dbReference type="Proteomes" id="UP001186944"/>
    </source>
</evidence>
<feature type="domain" description="Galactosyltransferase N-terminal" evidence="13">
    <location>
        <begin position="339"/>
        <end position="391"/>
    </location>
</feature>
<keyword evidence="10 11" id="KW-0325">Glycoprotein</keyword>
<dbReference type="EC" id="2.4.1.-" evidence="11"/>
<evidence type="ECO:0000256" key="3">
    <source>
        <dbReference type="ARBA" id="ARBA00005735"/>
    </source>
</evidence>
<comment type="caution">
    <text evidence="14">The sequence shown here is derived from an EMBL/GenBank/DDBJ whole genome shotgun (WGS) entry which is preliminary data.</text>
</comment>
<comment type="similarity">
    <text evidence="3 11">Belongs to the glycosyltransferase 7 family.</text>
</comment>
<dbReference type="InterPro" id="IPR027995">
    <property type="entry name" value="Galactosyl_T_N"/>
</dbReference>
<accession>A0AA88XV34</accession>
<comment type="pathway">
    <text evidence="2 11">Protein modification; protein glycosylation.</text>
</comment>
<comment type="function">
    <text evidence="11">Catalyses the transfer of galactose onto proteins or lipids.</text>
</comment>
<evidence type="ECO:0000256" key="1">
    <source>
        <dbReference type="ARBA" id="ARBA00004606"/>
    </source>
</evidence>
<keyword evidence="15" id="KW-1185">Reference proteome</keyword>
<proteinExistence type="inferred from homology"/>
<dbReference type="Pfam" id="PF02709">
    <property type="entry name" value="Glyco_transf_7C"/>
    <property type="match status" value="1"/>
</dbReference>
<dbReference type="GO" id="GO:0005975">
    <property type="term" value="P:carbohydrate metabolic process"/>
    <property type="evidence" value="ECO:0007669"/>
    <property type="project" value="InterPro"/>
</dbReference>
<dbReference type="Proteomes" id="UP001186944">
    <property type="component" value="Unassembled WGS sequence"/>
</dbReference>
<dbReference type="InterPro" id="IPR029044">
    <property type="entry name" value="Nucleotide-diphossugar_trans"/>
</dbReference>
<feature type="domain" description="Galactosyltransferase N-terminal" evidence="13">
    <location>
        <begin position="103"/>
        <end position="234"/>
    </location>
</feature>
<organism evidence="14 15">
    <name type="scientific">Pinctada imbricata</name>
    <name type="common">Atlantic pearl-oyster</name>
    <name type="synonym">Pinctada martensii</name>
    <dbReference type="NCBI Taxonomy" id="66713"/>
    <lineage>
        <taxon>Eukaryota</taxon>
        <taxon>Metazoa</taxon>
        <taxon>Spiralia</taxon>
        <taxon>Lophotrochozoa</taxon>
        <taxon>Mollusca</taxon>
        <taxon>Bivalvia</taxon>
        <taxon>Autobranchia</taxon>
        <taxon>Pteriomorphia</taxon>
        <taxon>Pterioida</taxon>
        <taxon>Pterioidea</taxon>
        <taxon>Pteriidae</taxon>
        <taxon>Pinctada</taxon>
    </lineage>
</organism>
<evidence type="ECO:0000256" key="10">
    <source>
        <dbReference type="ARBA" id="ARBA00023180"/>
    </source>
</evidence>
<dbReference type="GO" id="GO:0008378">
    <property type="term" value="F:galactosyltransferase activity"/>
    <property type="evidence" value="ECO:0007669"/>
    <property type="project" value="TreeGrafter"/>
</dbReference>
<evidence type="ECO:0000256" key="8">
    <source>
        <dbReference type="ARBA" id="ARBA00022989"/>
    </source>
</evidence>
<gene>
    <name evidence="14" type="ORF">FSP39_017098</name>
</gene>
<evidence type="ECO:0000313" key="14">
    <source>
        <dbReference type="EMBL" id="KAK3088283.1"/>
    </source>
</evidence>
<comment type="subcellular location">
    <subcellularLocation>
        <location evidence="1">Membrane</location>
        <topology evidence="1">Single-pass type II membrane protein</topology>
    </subcellularLocation>
</comment>
<evidence type="ECO:0000256" key="5">
    <source>
        <dbReference type="ARBA" id="ARBA00022679"/>
    </source>
</evidence>
<feature type="domain" description="Galactosyltransferase C-terminal" evidence="12">
    <location>
        <begin position="239"/>
        <end position="316"/>
    </location>
</feature>
<sequence>MGNRCRLWTAICHASSKWCGYPGLRAHNPLTSPITQRSRRTYSCGVKQPPHCKMTSHKQDRETQNTSKMPYFEFFYQKCDWIQNNKNNNTKVDQMYSSCSKLCPSKPPGLVGNIPLQMESIMFEKLEKKFSMLKPGGRYSPPDCIARHHVAIIIAFRNREPHLRILLNNLHPFLQKQQLDYGIFVIEQAEGSKFNRAILMNIGFKEALAVHNYSCFIFHDVDHIPENDNNLYGCYGNPRHMAVAVDKFKYRLLYGGYFGGVSSLSKSEMEKVNGFSNRYFGWGGEDDDIYGRIRAKKLKVVRYAMKIGRYRTVLHKRDKGNEASGVSRELMGAPPILFCVSIEDLETQYKDLTPGSRNSPSEYLARHHMAVIIAYRNREDHLKPLLYNLSGYL</sequence>
<dbReference type="Pfam" id="PF13733">
    <property type="entry name" value="Glyco_transf_7N"/>
    <property type="match status" value="2"/>
</dbReference>
<dbReference type="EMBL" id="VSWD01000011">
    <property type="protein sequence ID" value="KAK3088283.1"/>
    <property type="molecule type" value="Genomic_DNA"/>
</dbReference>
<keyword evidence="8" id="KW-1133">Transmembrane helix</keyword>
<dbReference type="AlphaFoldDB" id="A0AA88XV34"/>
<dbReference type="InterPro" id="IPR027791">
    <property type="entry name" value="Galactosyl_T_C"/>
</dbReference>
<keyword evidence="5 11" id="KW-0808">Transferase</keyword>
<dbReference type="CDD" id="cd00899">
    <property type="entry name" value="b4GalT"/>
    <property type="match status" value="1"/>
</dbReference>
<evidence type="ECO:0000256" key="7">
    <source>
        <dbReference type="ARBA" id="ARBA00022968"/>
    </source>
</evidence>
<dbReference type="SUPFAM" id="SSF53448">
    <property type="entry name" value="Nucleotide-diphospho-sugar transferases"/>
    <property type="match status" value="1"/>
</dbReference>
<dbReference type="PRINTS" id="PR02050">
    <property type="entry name" value="B14GALTRFASE"/>
</dbReference>
<dbReference type="PANTHER" id="PTHR19300:SF57">
    <property type="entry name" value="BETA-1,4-N-ACETYLGALACTOSAMINYLTRANSFERASE"/>
    <property type="match status" value="1"/>
</dbReference>
<keyword evidence="4 11" id="KW-0328">Glycosyltransferase</keyword>
<name>A0AA88XV34_PINIB</name>
<evidence type="ECO:0000259" key="13">
    <source>
        <dbReference type="Pfam" id="PF13733"/>
    </source>
</evidence>
<evidence type="ECO:0000256" key="6">
    <source>
        <dbReference type="ARBA" id="ARBA00022692"/>
    </source>
</evidence>
<dbReference type="PANTHER" id="PTHR19300">
    <property type="entry name" value="BETA-1,4-GALACTOSYLTRANSFERASE"/>
    <property type="match status" value="1"/>
</dbReference>
<reference evidence="14" key="1">
    <citation type="submission" date="2019-08" db="EMBL/GenBank/DDBJ databases">
        <title>The improved chromosome-level genome for the pearl oyster Pinctada fucata martensii using PacBio sequencing and Hi-C.</title>
        <authorList>
            <person name="Zheng Z."/>
        </authorList>
    </citation>
    <scope>NUCLEOTIDE SEQUENCE</scope>
    <source>
        <strain evidence="14">ZZ-2019</strain>
        <tissue evidence="14">Adductor muscle</tissue>
    </source>
</reference>
<dbReference type="InterPro" id="IPR003859">
    <property type="entry name" value="Galactosyl_T"/>
</dbReference>
<evidence type="ECO:0000256" key="2">
    <source>
        <dbReference type="ARBA" id="ARBA00004922"/>
    </source>
</evidence>
<evidence type="ECO:0000256" key="9">
    <source>
        <dbReference type="ARBA" id="ARBA00023136"/>
    </source>
</evidence>
<dbReference type="GO" id="GO:0016020">
    <property type="term" value="C:membrane"/>
    <property type="evidence" value="ECO:0007669"/>
    <property type="project" value="UniProtKB-SubCell"/>
</dbReference>
<keyword evidence="6" id="KW-0812">Transmembrane</keyword>
<protein>
    <recommendedName>
        <fullName evidence="11">Beta-1,4-galactosyltransferase</fullName>
        <ecNumber evidence="11">2.4.1.-</ecNumber>
    </recommendedName>
</protein>
<keyword evidence="9" id="KW-0472">Membrane</keyword>
<evidence type="ECO:0000256" key="11">
    <source>
        <dbReference type="RuleBase" id="RU368121"/>
    </source>
</evidence>
<dbReference type="Gene3D" id="3.90.550.10">
    <property type="entry name" value="Spore Coat Polysaccharide Biosynthesis Protein SpsA, Chain A"/>
    <property type="match status" value="2"/>
</dbReference>
<evidence type="ECO:0000259" key="12">
    <source>
        <dbReference type="Pfam" id="PF02709"/>
    </source>
</evidence>
<dbReference type="GO" id="GO:0005794">
    <property type="term" value="C:Golgi apparatus"/>
    <property type="evidence" value="ECO:0007669"/>
    <property type="project" value="TreeGrafter"/>
</dbReference>